<gene>
    <name evidence="1" type="ORF">C1I89_22290</name>
</gene>
<sequence length="119" mass="13808">MADRMNADAVLWNWARWCWAGGPVGNMTWYVPETEDYHPIEVSHALAVERLHRALPLAERMIIIAEYPQRHERFAGLESHERRTAALRWIAQVTGNAVSATEYKLYLGLFKDKVKREVC</sequence>
<dbReference type="EMBL" id="POQS01000006">
    <property type="protein sequence ID" value="PND31570.1"/>
    <property type="molecule type" value="Genomic_DNA"/>
</dbReference>
<dbReference type="AlphaFoldDB" id="A0A2N8KDN7"/>
<evidence type="ECO:0008006" key="3">
    <source>
        <dbReference type="Google" id="ProtNLM"/>
    </source>
</evidence>
<name>A0A2N8KDN7_9BURK</name>
<comment type="caution">
    <text evidence="1">The sequence shown here is derived from an EMBL/GenBank/DDBJ whole genome shotgun (WGS) entry which is preliminary data.</text>
</comment>
<keyword evidence="2" id="KW-1185">Reference proteome</keyword>
<reference evidence="1 2" key="1">
    <citation type="submission" date="2018-01" db="EMBL/GenBank/DDBJ databases">
        <title>The draft genome of an aniline degradation strain ANB-1.</title>
        <authorList>
            <person name="Zhang L."/>
            <person name="Jiang J."/>
        </authorList>
    </citation>
    <scope>NUCLEOTIDE SEQUENCE [LARGE SCALE GENOMIC DNA]</scope>
    <source>
        <strain evidence="1 2">ANB-1</strain>
    </source>
</reference>
<accession>A0A2N8KDN7</accession>
<organism evidence="1 2">
    <name type="scientific">Achromobacter pulmonis</name>
    <dbReference type="NCBI Taxonomy" id="1389932"/>
    <lineage>
        <taxon>Bacteria</taxon>
        <taxon>Pseudomonadati</taxon>
        <taxon>Pseudomonadota</taxon>
        <taxon>Betaproteobacteria</taxon>
        <taxon>Burkholderiales</taxon>
        <taxon>Alcaligenaceae</taxon>
        <taxon>Achromobacter</taxon>
    </lineage>
</organism>
<dbReference type="Proteomes" id="UP000235994">
    <property type="component" value="Unassembled WGS sequence"/>
</dbReference>
<evidence type="ECO:0000313" key="2">
    <source>
        <dbReference type="Proteomes" id="UP000235994"/>
    </source>
</evidence>
<protein>
    <recommendedName>
        <fullName evidence="3">Phage protein</fullName>
    </recommendedName>
</protein>
<proteinExistence type="predicted"/>
<evidence type="ECO:0000313" key="1">
    <source>
        <dbReference type="EMBL" id="PND31570.1"/>
    </source>
</evidence>